<dbReference type="EMBL" id="JAATJH010000004">
    <property type="protein sequence ID" value="NJC27372.1"/>
    <property type="molecule type" value="Genomic_DNA"/>
</dbReference>
<dbReference type="SUPFAM" id="SSF53187">
    <property type="entry name" value="Zn-dependent exopeptidases"/>
    <property type="match status" value="1"/>
</dbReference>
<organism evidence="4 5">
    <name type="scientific">Neolewinella antarctica</name>
    <dbReference type="NCBI Taxonomy" id="442734"/>
    <lineage>
        <taxon>Bacteria</taxon>
        <taxon>Pseudomonadati</taxon>
        <taxon>Bacteroidota</taxon>
        <taxon>Saprospiria</taxon>
        <taxon>Saprospirales</taxon>
        <taxon>Lewinellaceae</taxon>
        <taxon>Neolewinella</taxon>
    </lineage>
</organism>
<dbReference type="PANTHER" id="PTHR12283:SF6">
    <property type="entry name" value="GLUTAMINYL-PEPTIDE CYCLOTRANSFERASE-RELATED"/>
    <property type="match status" value="1"/>
</dbReference>
<dbReference type="Pfam" id="PF04389">
    <property type="entry name" value="Peptidase_M28"/>
    <property type="match status" value="1"/>
</dbReference>
<dbReference type="PANTHER" id="PTHR12283">
    <property type="entry name" value="GLUTAMINYL-PEPTIDE CYCLOTRANSFERASE"/>
    <property type="match status" value="1"/>
</dbReference>
<evidence type="ECO:0000313" key="4">
    <source>
        <dbReference type="EMBL" id="NJC27372.1"/>
    </source>
</evidence>
<name>A0ABX0XDT6_9BACT</name>
<keyword evidence="5" id="KW-1185">Reference proteome</keyword>
<evidence type="ECO:0000256" key="1">
    <source>
        <dbReference type="ARBA" id="ARBA00022679"/>
    </source>
</evidence>
<evidence type="ECO:0000313" key="5">
    <source>
        <dbReference type="Proteomes" id="UP000770785"/>
    </source>
</evidence>
<accession>A0ABX0XDT6</accession>
<gene>
    <name evidence="4" type="ORF">GGR27_002885</name>
</gene>
<evidence type="ECO:0000256" key="2">
    <source>
        <dbReference type="ARBA" id="ARBA00023315"/>
    </source>
</evidence>
<dbReference type="InterPro" id="IPR007484">
    <property type="entry name" value="Peptidase_M28"/>
</dbReference>
<comment type="caution">
    <text evidence="4">The sequence shown here is derived from an EMBL/GenBank/DDBJ whole genome shotgun (WGS) entry which is preliminary data.</text>
</comment>
<feature type="domain" description="Peptidase M28" evidence="3">
    <location>
        <begin position="112"/>
        <end position="326"/>
    </location>
</feature>
<evidence type="ECO:0000259" key="3">
    <source>
        <dbReference type="Pfam" id="PF04389"/>
    </source>
</evidence>
<dbReference type="Proteomes" id="UP000770785">
    <property type="component" value="Unassembled WGS sequence"/>
</dbReference>
<protein>
    <submittedName>
        <fullName evidence="4">Zn-dependent M28 family amino/carboxypeptidase</fullName>
    </submittedName>
</protein>
<dbReference type="Gene3D" id="3.40.630.10">
    <property type="entry name" value="Zn peptidases"/>
    <property type="match status" value="1"/>
</dbReference>
<dbReference type="RefSeq" id="WP_245184662.1">
    <property type="nucleotide sequence ID" value="NZ_JAATJH010000004.1"/>
</dbReference>
<keyword evidence="2" id="KW-0012">Acyltransferase</keyword>
<dbReference type="InterPro" id="IPR040234">
    <property type="entry name" value="QC/QCL"/>
</dbReference>
<reference evidence="4 5" key="1">
    <citation type="submission" date="2020-03" db="EMBL/GenBank/DDBJ databases">
        <title>Genomic Encyclopedia of Type Strains, Phase IV (KMG-IV): sequencing the most valuable type-strain genomes for metagenomic binning, comparative biology and taxonomic classification.</title>
        <authorList>
            <person name="Goeker M."/>
        </authorList>
    </citation>
    <scope>NUCLEOTIDE SEQUENCE [LARGE SCALE GENOMIC DNA]</scope>
    <source>
        <strain evidence="4 5">DSM 105096</strain>
    </source>
</reference>
<sequence>MLLPHLPRFVVLLFVATLLYGCGPDTTDPILPAPATAQPHNLPDVPVPSFSADSAYAYVARQVGFGPRVMNTPAHDRTREWLVAKLKAFGAEITEQKFTATAYDGTTLNSTNIIARYNPEMTDRVLLAAHWDTRHVADSPLEDDPKAIVNGADDGASGVGVLLEIARQLNIAPPNIGVDIVLFDAEDYGDSGAVESWGLGAQHYSKNLTGTRPRYGILLDMVGAKDARFAIEGVSQRFAPAVVDKVWNLAGTIKKFAPYFPKEEGKAVTDDHYFVNTIARIPMIDIINFRKDTETGFVSHWHTDDDDMDKIDRETLKAVGQVVTAVVYREGNGSL</sequence>
<keyword evidence="1" id="KW-0808">Transferase</keyword>
<proteinExistence type="predicted"/>